<evidence type="ECO:0000313" key="3">
    <source>
        <dbReference type="Proteomes" id="UP001367508"/>
    </source>
</evidence>
<sequence>MPQPKVTTELLPLRRRRGGRVDSGTAKGLSTKRRKTSRLEDFSDFVRGSLIWPQGVREKGKTHDPWRSNWPLHLLAFIQGLPSLRRERGTPWHLPGLASFRIEVSQVQEDLAFFWRVLVARISITQKLDLEVAIHFLIILGIKSSVHAPGLSSKYAWPPACHAKVVLSLEHVDDQDATVITNCFSQPVDMIPSPNPS</sequence>
<name>A0AAN9MYD4_CANGL</name>
<reference evidence="2 3" key="1">
    <citation type="submission" date="2024-01" db="EMBL/GenBank/DDBJ databases">
        <title>The genomes of 5 underutilized Papilionoideae crops provide insights into root nodulation and disease resistanc.</title>
        <authorList>
            <person name="Jiang F."/>
        </authorList>
    </citation>
    <scope>NUCLEOTIDE SEQUENCE [LARGE SCALE GENOMIC DNA]</scope>
    <source>
        <strain evidence="2">LVBAO_FW01</strain>
        <tissue evidence="2">Leaves</tissue>
    </source>
</reference>
<evidence type="ECO:0000256" key="1">
    <source>
        <dbReference type="SAM" id="MobiDB-lite"/>
    </source>
</evidence>
<accession>A0AAN9MYD4</accession>
<comment type="caution">
    <text evidence="2">The sequence shown here is derived from an EMBL/GenBank/DDBJ whole genome shotgun (WGS) entry which is preliminary data.</text>
</comment>
<dbReference type="Proteomes" id="UP001367508">
    <property type="component" value="Unassembled WGS sequence"/>
</dbReference>
<keyword evidence="3" id="KW-1185">Reference proteome</keyword>
<proteinExistence type="predicted"/>
<dbReference type="AlphaFoldDB" id="A0AAN9MYD4"/>
<organism evidence="2 3">
    <name type="scientific">Canavalia gladiata</name>
    <name type="common">Sword bean</name>
    <name type="synonym">Dolichos gladiatus</name>
    <dbReference type="NCBI Taxonomy" id="3824"/>
    <lineage>
        <taxon>Eukaryota</taxon>
        <taxon>Viridiplantae</taxon>
        <taxon>Streptophyta</taxon>
        <taxon>Embryophyta</taxon>
        <taxon>Tracheophyta</taxon>
        <taxon>Spermatophyta</taxon>
        <taxon>Magnoliopsida</taxon>
        <taxon>eudicotyledons</taxon>
        <taxon>Gunneridae</taxon>
        <taxon>Pentapetalae</taxon>
        <taxon>rosids</taxon>
        <taxon>fabids</taxon>
        <taxon>Fabales</taxon>
        <taxon>Fabaceae</taxon>
        <taxon>Papilionoideae</taxon>
        <taxon>50 kb inversion clade</taxon>
        <taxon>NPAAA clade</taxon>
        <taxon>indigoferoid/millettioid clade</taxon>
        <taxon>Phaseoleae</taxon>
        <taxon>Canavalia</taxon>
    </lineage>
</organism>
<protein>
    <submittedName>
        <fullName evidence="2">Uncharacterized protein</fullName>
    </submittedName>
</protein>
<feature type="region of interest" description="Disordered" evidence="1">
    <location>
        <begin position="15"/>
        <end position="34"/>
    </location>
</feature>
<gene>
    <name evidence="2" type="ORF">VNO77_02486</name>
</gene>
<evidence type="ECO:0000313" key="2">
    <source>
        <dbReference type="EMBL" id="KAK7360489.1"/>
    </source>
</evidence>
<dbReference type="EMBL" id="JAYMYQ010000001">
    <property type="protein sequence ID" value="KAK7360489.1"/>
    <property type="molecule type" value="Genomic_DNA"/>
</dbReference>